<sequence>MTSSIQEDIYERPEKADSHATSRPIPIPNSCGFDPEVDVPLNDEDLLPRDWVPAPARLHHYKDNVTHYYRAGTGKGWEDLHAKRIVEDERTSRQMSIWRGPFPVVKEIDHDRFQVRPLKRKHVPMTPAQVLEHRAKEDEIALRVMRLGDEIAKVEREQANEAECEAKIWATSLFEKNAEGEWVRRD</sequence>
<feature type="region of interest" description="Disordered" evidence="1">
    <location>
        <begin position="1"/>
        <end position="34"/>
    </location>
</feature>
<organism evidence="2 3">
    <name type="scientific">Paraconiothyrium brasiliense</name>
    <dbReference type="NCBI Taxonomy" id="300254"/>
    <lineage>
        <taxon>Eukaryota</taxon>
        <taxon>Fungi</taxon>
        <taxon>Dikarya</taxon>
        <taxon>Ascomycota</taxon>
        <taxon>Pezizomycotina</taxon>
        <taxon>Dothideomycetes</taxon>
        <taxon>Pleosporomycetidae</taxon>
        <taxon>Pleosporales</taxon>
        <taxon>Massarineae</taxon>
        <taxon>Didymosphaeriaceae</taxon>
        <taxon>Paraconiothyrium</taxon>
    </lineage>
</organism>
<comment type="caution">
    <text evidence="2">The sequence shown here is derived from an EMBL/GenBank/DDBJ whole genome shotgun (WGS) entry which is preliminary data.</text>
</comment>
<gene>
    <name evidence="2" type="ORF">SLS60_007528</name>
</gene>
<dbReference type="EMBL" id="JAKJXO020000010">
    <property type="protein sequence ID" value="KAL1599725.1"/>
    <property type="molecule type" value="Genomic_DNA"/>
</dbReference>
<evidence type="ECO:0000256" key="1">
    <source>
        <dbReference type="SAM" id="MobiDB-lite"/>
    </source>
</evidence>
<evidence type="ECO:0000313" key="3">
    <source>
        <dbReference type="Proteomes" id="UP001521785"/>
    </source>
</evidence>
<dbReference type="Proteomes" id="UP001521785">
    <property type="component" value="Unassembled WGS sequence"/>
</dbReference>
<name>A0ABR3R5M0_9PLEO</name>
<evidence type="ECO:0000313" key="2">
    <source>
        <dbReference type="EMBL" id="KAL1599725.1"/>
    </source>
</evidence>
<proteinExistence type="predicted"/>
<feature type="compositionally biased region" description="Basic and acidic residues" evidence="1">
    <location>
        <begin position="9"/>
        <end position="20"/>
    </location>
</feature>
<accession>A0ABR3R5M0</accession>
<reference evidence="2 3" key="1">
    <citation type="submission" date="2024-02" db="EMBL/GenBank/DDBJ databases">
        <title>De novo assembly and annotation of 12 fungi associated with fruit tree decline syndrome in Ontario, Canada.</title>
        <authorList>
            <person name="Sulman M."/>
            <person name="Ellouze W."/>
            <person name="Ilyukhin E."/>
        </authorList>
    </citation>
    <scope>NUCLEOTIDE SEQUENCE [LARGE SCALE GENOMIC DNA]</scope>
    <source>
        <strain evidence="2 3">M42-189</strain>
    </source>
</reference>
<protein>
    <submittedName>
        <fullName evidence="2">Uncharacterized protein</fullName>
    </submittedName>
</protein>
<keyword evidence="3" id="KW-1185">Reference proteome</keyword>